<dbReference type="KEGG" id="dpx:DAPPUDRAFT_236943"/>
<evidence type="ECO:0000256" key="1">
    <source>
        <dbReference type="SAM" id="MobiDB-lite"/>
    </source>
</evidence>
<organism evidence="2 3">
    <name type="scientific">Daphnia pulex</name>
    <name type="common">Water flea</name>
    <dbReference type="NCBI Taxonomy" id="6669"/>
    <lineage>
        <taxon>Eukaryota</taxon>
        <taxon>Metazoa</taxon>
        <taxon>Ecdysozoa</taxon>
        <taxon>Arthropoda</taxon>
        <taxon>Crustacea</taxon>
        <taxon>Branchiopoda</taxon>
        <taxon>Diplostraca</taxon>
        <taxon>Cladocera</taxon>
        <taxon>Anomopoda</taxon>
        <taxon>Daphniidae</taxon>
        <taxon>Daphnia</taxon>
    </lineage>
</organism>
<keyword evidence="3" id="KW-1185">Reference proteome</keyword>
<dbReference type="EMBL" id="GL732530">
    <property type="protein sequence ID" value="EFX86222.1"/>
    <property type="molecule type" value="Genomic_DNA"/>
</dbReference>
<feature type="region of interest" description="Disordered" evidence="1">
    <location>
        <begin position="27"/>
        <end position="101"/>
    </location>
</feature>
<evidence type="ECO:0000313" key="3">
    <source>
        <dbReference type="Proteomes" id="UP000000305"/>
    </source>
</evidence>
<dbReference type="Proteomes" id="UP000000305">
    <property type="component" value="Unassembled WGS sequence"/>
</dbReference>
<dbReference type="AlphaFoldDB" id="E9G2C2"/>
<protein>
    <submittedName>
        <fullName evidence="2">Uncharacterized protein</fullName>
    </submittedName>
</protein>
<feature type="compositionally biased region" description="Basic and acidic residues" evidence="1">
    <location>
        <begin position="58"/>
        <end position="81"/>
    </location>
</feature>
<sequence length="162" mass="17857">MTSGDLNIGLDEWTELIRSKETTTFESSWTSSLKLTAGTATFHRKVRPPPPPPPPPSNREEKRAKSMKVECVHSSRDDDSRGTGQVVRTRAEENKRLHDRNSTRANVLALIDTLQQRYAQPQHSPTSVTNENATQSHPINAITMATLLECADPVPASSSAGR</sequence>
<dbReference type="HOGENOM" id="CLU_1637146_0_0_1"/>
<proteinExistence type="predicted"/>
<dbReference type="InParanoid" id="E9G2C2"/>
<name>E9G2C2_DAPPU</name>
<feature type="compositionally biased region" description="Pro residues" evidence="1">
    <location>
        <begin position="48"/>
        <end position="57"/>
    </location>
</feature>
<evidence type="ECO:0000313" key="2">
    <source>
        <dbReference type="EMBL" id="EFX86222.1"/>
    </source>
</evidence>
<gene>
    <name evidence="2" type="ORF">DAPPUDRAFT_236943</name>
</gene>
<reference evidence="2 3" key="1">
    <citation type="journal article" date="2011" name="Science">
        <title>The ecoresponsive genome of Daphnia pulex.</title>
        <authorList>
            <person name="Colbourne J.K."/>
            <person name="Pfrender M.E."/>
            <person name="Gilbert D."/>
            <person name="Thomas W.K."/>
            <person name="Tucker A."/>
            <person name="Oakley T.H."/>
            <person name="Tokishita S."/>
            <person name="Aerts A."/>
            <person name="Arnold G.J."/>
            <person name="Basu M.K."/>
            <person name="Bauer D.J."/>
            <person name="Caceres C.E."/>
            <person name="Carmel L."/>
            <person name="Casola C."/>
            <person name="Choi J.H."/>
            <person name="Detter J.C."/>
            <person name="Dong Q."/>
            <person name="Dusheyko S."/>
            <person name="Eads B.D."/>
            <person name="Frohlich T."/>
            <person name="Geiler-Samerotte K.A."/>
            <person name="Gerlach D."/>
            <person name="Hatcher P."/>
            <person name="Jogdeo S."/>
            <person name="Krijgsveld J."/>
            <person name="Kriventseva E.V."/>
            <person name="Kultz D."/>
            <person name="Laforsch C."/>
            <person name="Lindquist E."/>
            <person name="Lopez J."/>
            <person name="Manak J.R."/>
            <person name="Muller J."/>
            <person name="Pangilinan J."/>
            <person name="Patwardhan R.P."/>
            <person name="Pitluck S."/>
            <person name="Pritham E.J."/>
            <person name="Rechtsteiner A."/>
            <person name="Rho M."/>
            <person name="Rogozin I.B."/>
            <person name="Sakarya O."/>
            <person name="Salamov A."/>
            <person name="Schaack S."/>
            <person name="Shapiro H."/>
            <person name="Shiga Y."/>
            <person name="Skalitzky C."/>
            <person name="Smith Z."/>
            <person name="Souvorov A."/>
            <person name="Sung W."/>
            <person name="Tang Z."/>
            <person name="Tsuchiya D."/>
            <person name="Tu H."/>
            <person name="Vos H."/>
            <person name="Wang M."/>
            <person name="Wolf Y.I."/>
            <person name="Yamagata H."/>
            <person name="Yamada T."/>
            <person name="Ye Y."/>
            <person name="Shaw J.R."/>
            <person name="Andrews J."/>
            <person name="Crease T.J."/>
            <person name="Tang H."/>
            <person name="Lucas S.M."/>
            <person name="Robertson H.M."/>
            <person name="Bork P."/>
            <person name="Koonin E.V."/>
            <person name="Zdobnov E.M."/>
            <person name="Grigoriev I.V."/>
            <person name="Lynch M."/>
            <person name="Boore J.L."/>
        </authorList>
    </citation>
    <scope>NUCLEOTIDE SEQUENCE [LARGE SCALE GENOMIC DNA]</scope>
</reference>
<feature type="compositionally biased region" description="Basic and acidic residues" evidence="1">
    <location>
        <begin position="89"/>
        <end position="101"/>
    </location>
</feature>
<accession>E9G2C2</accession>